<proteinExistence type="predicted"/>
<feature type="compositionally biased region" description="Low complexity" evidence="1">
    <location>
        <begin position="280"/>
        <end position="299"/>
    </location>
</feature>
<keyword evidence="3" id="KW-1185">Reference proteome</keyword>
<feature type="compositionally biased region" description="Low complexity" evidence="1">
    <location>
        <begin position="88"/>
        <end position="102"/>
    </location>
</feature>
<accession>K3VEM6</accession>
<reference evidence="2 3" key="1">
    <citation type="journal article" date="2012" name="PLoS Pathog.">
        <title>Comparative pathogenomics reveals horizontally acquired novel virulence genes in fungi infecting cereal hosts.</title>
        <authorList>
            <person name="Gardiner D.M."/>
            <person name="McDonald M.C."/>
            <person name="Covarelli L."/>
            <person name="Solomon P.S."/>
            <person name="Rusu A.G."/>
            <person name="Marshall M."/>
            <person name="Kazan K."/>
            <person name="Chakraborty S."/>
            <person name="McDonald B.A."/>
            <person name="Manners J.M."/>
        </authorList>
    </citation>
    <scope>NUCLEOTIDE SEQUENCE [LARGE SCALE GENOMIC DNA]</scope>
    <source>
        <strain evidence="2 3">CS3096</strain>
    </source>
</reference>
<dbReference type="HOGENOM" id="CLU_572430_0_0_1"/>
<dbReference type="EMBL" id="AFNW01000197">
    <property type="protein sequence ID" value="EKJ72284.1"/>
    <property type="molecule type" value="Genomic_DNA"/>
</dbReference>
<feature type="region of interest" description="Disordered" evidence="1">
    <location>
        <begin position="280"/>
        <end position="307"/>
    </location>
</feature>
<evidence type="ECO:0000313" key="2">
    <source>
        <dbReference type="EMBL" id="EKJ72284.1"/>
    </source>
</evidence>
<dbReference type="OrthoDB" id="5105573at2759"/>
<feature type="compositionally biased region" description="Low complexity" evidence="1">
    <location>
        <begin position="110"/>
        <end position="120"/>
    </location>
</feature>
<name>K3VEM6_FUSPC</name>
<dbReference type="Proteomes" id="UP000007978">
    <property type="component" value="Chromosome 2"/>
</dbReference>
<protein>
    <submittedName>
        <fullName evidence="2">Uncharacterized protein</fullName>
    </submittedName>
</protein>
<dbReference type="RefSeq" id="XP_009258906.1">
    <property type="nucleotide sequence ID" value="XM_009260631.1"/>
</dbReference>
<feature type="region of interest" description="Disordered" evidence="1">
    <location>
        <begin position="75"/>
        <end position="120"/>
    </location>
</feature>
<sequence length="477" mass="49987">MRISAYRVLATSLAFNNAAVASVCKPRSSAATPLSLSTTEALSSALVSASTTVMTYGASTSGVFIGTTTFEAVVSTDESSSTEKDTAESTTSTETLSTTAVAPDTTTEVPTSALTATSSATTSDAALPSFIISPFRPPFTGQPILSNRVMGNLLFLSVVNKPEYTAGVFTIDPESGHLLLDNKQPVCAIYGQDDSNPWLEVCPRFLAEEEVMITCQIIDSELESSGSSSVESIAESATSSLTLSSASYAALTSTATDAVNTKATTVVESASTVEVTATETATTEVVTTEASTAETTATSGTISEPVDLPTTVDATTAVPSNTAVPLFRVTAQSGPTGGQTLLADRNGYAVLLYDNSEGDFSDAFFAVDPVTHYLMLDNKQPICGYFGDNNGLAYWVQCDTTPTIEQAKLTCEIPTSTGDVLECRVPEIICDNDCVPTGETWSFTYTNTWGLGRWSANLGSESAEEGYKTALIVEFLT</sequence>
<dbReference type="KEGG" id="fpu:FPSE_07513"/>
<dbReference type="AlphaFoldDB" id="K3VEM6"/>
<dbReference type="GeneID" id="20366131"/>
<comment type="caution">
    <text evidence="2">The sequence shown here is derived from an EMBL/GenBank/DDBJ whole genome shotgun (WGS) entry which is preliminary data.</text>
</comment>
<evidence type="ECO:0000313" key="3">
    <source>
        <dbReference type="Proteomes" id="UP000007978"/>
    </source>
</evidence>
<dbReference type="eggNOG" id="ENOG502RMHM">
    <property type="taxonomic scope" value="Eukaryota"/>
</dbReference>
<evidence type="ECO:0000256" key="1">
    <source>
        <dbReference type="SAM" id="MobiDB-lite"/>
    </source>
</evidence>
<gene>
    <name evidence="2" type="ORF">FPSE_07513</name>
</gene>
<organism evidence="2 3">
    <name type="scientific">Fusarium pseudograminearum (strain CS3096)</name>
    <name type="common">Wheat and barley crown-rot fungus</name>
    <dbReference type="NCBI Taxonomy" id="1028729"/>
    <lineage>
        <taxon>Eukaryota</taxon>
        <taxon>Fungi</taxon>
        <taxon>Dikarya</taxon>
        <taxon>Ascomycota</taxon>
        <taxon>Pezizomycotina</taxon>
        <taxon>Sordariomycetes</taxon>
        <taxon>Hypocreomycetidae</taxon>
        <taxon>Hypocreales</taxon>
        <taxon>Nectriaceae</taxon>
        <taxon>Fusarium</taxon>
    </lineage>
</organism>